<dbReference type="EMBL" id="PYFQ01000003">
    <property type="protein sequence ID" value="PSK39399.1"/>
    <property type="molecule type" value="Genomic_DNA"/>
</dbReference>
<gene>
    <name evidence="5" type="ORF">C7M61_002010</name>
</gene>
<dbReference type="GeneID" id="36565400"/>
<dbReference type="Pfam" id="PF11935">
    <property type="entry name" value="SYMPK_PTA1_N"/>
    <property type="match status" value="1"/>
</dbReference>
<evidence type="ECO:0000256" key="1">
    <source>
        <dbReference type="ARBA" id="ARBA00004123"/>
    </source>
</evidence>
<evidence type="ECO:0000256" key="2">
    <source>
        <dbReference type="ARBA" id="ARBA00022664"/>
    </source>
</evidence>
<organism evidence="5 6">
    <name type="scientific">Candidozyma pseudohaemuli</name>
    <dbReference type="NCBI Taxonomy" id="418784"/>
    <lineage>
        <taxon>Eukaryota</taxon>
        <taxon>Fungi</taxon>
        <taxon>Dikarya</taxon>
        <taxon>Ascomycota</taxon>
        <taxon>Saccharomycotina</taxon>
        <taxon>Pichiomycetes</taxon>
        <taxon>Metschnikowiaceae</taxon>
        <taxon>Candidozyma</taxon>
    </lineage>
</organism>
<dbReference type="Proteomes" id="UP000241107">
    <property type="component" value="Unassembled WGS sequence"/>
</dbReference>
<dbReference type="PANTHER" id="PTHR15245">
    <property type="entry name" value="SYMPLEKIN-RELATED"/>
    <property type="match status" value="1"/>
</dbReference>
<dbReference type="RefSeq" id="XP_024714536.1">
    <property type="nucleotide sequence ID" value="XM_024857400.1"/>
</dbReference>
<dbReference type="PANTHER" id="PTHR15245:SF20">
    <property type="entry name" value="SYMPLEKIN"/>
    <property type="match status" value="1"/>
</dbReference>
<dbReference type="InterPro" id="IPR011989">
    <property type="entry name" value="ARM-like"/>
</dbReference>
<comment type="subcellular location">
    <subcellularLocation>
        <location evidence="1">Nucleus</location>
    </subcellularLocation>
</comment>
<dbReference type="VEuPathDB" id="FungiDB:C7M61_002010"/>
<proteinExistence type="predicted"/>
<keyword evidence="2" id="KW-0507">mRNA processing</keyword>
<dbReference type="GO" id="GO:0005847">
    <property type="term" value="C:mRNA cleavage and polyadenylation specificity factor complex"/>
    <property type="evidence" value="ECO:0007669"/>
    <property type="project" value="TreeGrafter"/>
</dbReference>
<evidence type="ECO:0000313" key="5">
    <source>
        <dbReference type="EMBL" id="PSK39399.1"/>
    </source>
</evidence>
<dbReference type="STRING" id="418784.A0A2P7YTX6"/>
<dbReference type="AlphaFoldDB" id="A0A2P7YTX6"/>
<reference evidence="5 6" key="1">
    <citation type="submission" date="2018-03" db="EMBL/GenBank/DDBJ databases">
        <title>Candida pseudohaemulonii genome assembly and annotation.</title>
        <authorList>
            <person name="Munoz J.F."/>
            <person name="Gade L.G."/>
            <person name="Chow N.A."/>
            <person name="Litvintseva A.P."/>
            <person name="Loparev V.N."/>
            <person name="Cuomo C.A."/>
        </authorList>
    </citation>
    <scope>NUCLEOTIDE SEQUENCE [LARGE SCALE GENOMIC DNA]</scope>
    <source>
        <strain evidence="5 6">B12108</strain>
    </source>
</reference>
<protein>
    <recommendedName>
        <fullName evidence="4">Symplekin/Pta1 N-terminal domain-containing protein</fullName>
    </recommendedName>
</protein>
<comment type="caution">
    <text evidence="5">The sequence shown here is derived from an EMBL/GenBank/DDBJ whole genome shotgun (WGS) entry which is preliminary data.</text>
</comment>
<evidence type="ECO:0000256" key="3">
    <source>
        <dbReference type="ARBA" id="ARBA00023242"/>
    </source>
</evidence>
<feature type="domain" description="Symplekin/Pta1 N-terminal" evidence="4">
    <location>
        <begin position="87"/>
        <end position="314"/>
    </location>
</feature>
<dbReference type="OrthoDB" id="331600at2759"/>
<evidence type="ECO:0000313" key="6">
    <source>
        <dbReference type="Proteomes" id="UP000241107"/>
    </source>
</evidence>
<dbReference type="GO" id="GO:0006397">
    <property type="term" value="P:mRNA processing"/>
    <property type="evidence" value="ECO:0007669"/>
    <property type="project" value="UniProtKB-KW"/>
</dbReference>
<keyword evidence="6" id="KW-1185">Reference proteome</keyword>
<accession>A0A2P7YTX6</accession>
<dbReference type="InterPro" id="IPR021850">
    <property type="entry name" value="Symplekin/Pta1"/>
</dbReference>
<keyword evidence="3" id="KW-0539">Nucleus</keyword>
<dbReference type="Gene3D" id="1.25.10.10">
    <property type="entry name" value="Leucine-rich Repeat Variant"/>
    <property type="match status" value="1"/>
</dbReference>
<evidence type="ECO:0000259" key="4">
    <source>
        <dbReference type="Pfam" id="PF11935"/>
    </source>
</evidence>
<dbReference type="InterPro" id="IPR016024">
    <property type="entry name" value="ARM-type_fold"/>
</dbReference>
<dbReference type="InterPro" id="IPR032460">
    <property type="entry name" value="Symplekin/Pta1_N"/>
</dbReference>
<dbReference type="SUPFAM" id="SSF48371">
    <property type="entry name" value="ARM repeat"/>
    <property type="match status" value="1"/>
</dbReference>
<sequence>MADEAAAIITQLDQARELAFSNADMFPQVVKQILNLVNHPSLEIQRWCALFLKKAFAAGPELVSAGVKIDLAIDALIPAKTLAQTKDLEVFTAVIDLSVTLYKLVFRYVAENDGSHAIWDNLRNLKNDLIYKYDLQFPFEPSFEKEHDQVRNLDSKLELLKFIFTVIDYQLQSVSTRYYSLARVNPGHTLIKQGPMEAEALALLDKVFEPLQDDILVTPVITAVLNHLAVLVRRKRRFIDRIIPVLEGFESNLKLQSNYESLESFKLAKKYCDRTLRVLLNYMSKCQVVPPNFQNSVAKKISLLTARGDDIRKKNILEPSPADENIRKRKYEGFENPLKKLKTLDYKNLYALTNVNSDLNNFDLSTLPQNILVSMALTALLRADVKRLTRALEIVGERYTDVVKDVVSVKSEGAKREGGDDEDEDDDDAAENFAAETTYTVPPPKALSFQEKKEHVKMIVESFFELSERKTKNGEVKEKDDDKISKQLTKVAIKTWDQDSWLILLTRLATRGMLTIEGDESLTDVAQNEQLSDIIRQALFDHFLGNIHERVDTTIEWLNEEWYSEKVSNEEKARQEIEEKWQKKYEEDPNLVSDVQEKVDQEVESITVETPRYNKWCQKVLDAMIPFLEPTDRKIFLRMVSDLPYLNKSMLGGIKSLCADPARSKLGFLALQFLVMYRPPVKEACFEVLRELKDSDQEDLKEEALKLLTKYGQA</sequence>
<name>A0A2P7YTX6_9ASCO</name>